<evidence type="ECO:0000313" key="2">
    <source>
        <dbReference type="Proteomes" id="UP001189429"/>
    </source>
</evidence>
<reference evidence="1" key="1">
    <citation type="submission" date="2023-10" db="EMBL/GenBank/DDBJ databases">
        <authorList>
            <person name="Chen Y."/>
            <person name="Shah S."/>
            <person name="Dougan E. K."/>
            <person name="Thang M."/>
            <person name="Chan C."/>
        </authorList>
    </citation>
    <scope>NUCLEOTIDE SEQUENCE [LARGE SCALE GENOMIC DNA]</scope>
</reference>
<organism evidence="1 2">
    <name type="scientific">Prorocentrum cordatum</name>
    <dbReference type="NCBI Taxonomy" id="2364126"/>
    <lineage>
        <taxon>Eukaryota</taxon>
        <taxon>Sar</taxon>
        <taxon>Alveolata</taxon>
        <taxon>Dinophyceae</taxon>
        <taxon>Prorocentrales</taxon>
        <taxon>Prorocentraceae</taxon>
        <taxon>Prorocentrum</taxon>
    </lineage>
</organism>
<dbReference type="EMBL" id="CAUYUJ010001115">
    <property type="protein sequence ID" value="CAK0794292.1"/>
    <property type="molecule type" value="Genomic_DNA"/>
</dbReference>
<dbReference type="InterPro" id="IPR053733">
    <property type="entry name" value="Heme_Transport_Util_sf"/>
</dbReference>
<name>A0ABN9PRH0_9DINO</name>
<dbReference type="Proteomes" id="UP001189429">
    <property type="component" value="Unassembled WGS sequence"/>
</dbReference>
<evidence type="ECO:0000313" key="1">
    <source>
        <dbReference type="EMBL" id="CAK0794292.1"/>
    </source>
</evidence>
<gene>
    <name evidence="1" type="ORF">PCOR1329_LOCUS4352</name>
</gene>
<sequence length="118" mass="12651">MLLLEAAQLAPCRYIVIGPTILEASADLRGGRAELKVTPRPAGPLVTLASPDKSFEVHLQAALASEATLGVSEKTGRGTLRFLGKDKRPMLTVVFMGDDADSHFDVLFGRWGSCVQLN</sequence>
<accession>A0ABN9PRH0</accession>
<comment type="caution">
    <text evidence="1">The sequence shown here is derived from an EMBL/GenBank/DDBJ whole genome shotgun (WGS) entry which is preliminary data.</text>
</comment>
<protein>
    <submittedName>
        <fullName evidence="1">Uncharacterized protein</fullName>
    </submittedName>
</protein>
<dbReference type="Gene3D" id="3.40.1570.10">
    <property type="entry name" value="HemS/ChuS/ChuX like domains"/>
    <property type="match status" value="1"/>
</dbReference>
<proteinExistence type="predicted"/>
<keyword evidence="2" id="KW-1185">Reference proteome</keyword>